<comment type="caution">
    <text evidence="1">The sequence shown here is derived from an EMBL/GenBank/DDBJ whole genome shotgun (WGS) entry which is preliminary data.</text>
</comment>
<evidence type="ECO:0000313" key="2">
    <source>
        <dbReference type="Proteomes" id="UP001627154"/>
    </source>
</evidence>
<dbReference type="EMBL" id="JBJJXI010000108">
    <property type="protein sequence ID" value="KAL3391786.1"/>
    <property type="molecule type" value="Genomic_DNA"/>
</dbReference>
<organism evidence="1 2">
    <name type="scientific">Trichogramma kaykai</name>
    <dbReference type="NCBI Taxonomy" id="54128"/>
    <lineage>
        <taxon>Eukaryota</taxon>
        <taxon>Metazoa</taxon>
        <taxon>Ecdysozoa</taxon>
        <taxon>Arthropoda</taxon>
        <taxon>Hexapoda</taxon>
        <taxon>Insecta</taxon>
        <taxon>Pterygota</taxon>
        <taxon>Neoptera</taxon>
        <taxon>Endopterygota</taxon>
        <taxon>Hymenoptera</taxon>
        <taxon>Apocrita</taxon>
        <taxon>Proctotrupomorpha</taxon>
        <taxon>Chalcidoidea</taxon>
        <taxon>Trichogrammatidae</taxon>
        <taxon>Trichogramma</taxon>
    </lineage>
</organism>
<keyword evidence="2" id="KW-1185">Reference proteome</keyword>
<name>A0ABD2WFJ7_9HYME</name>
<proteinExistence type="predicted"/>
<dbReference type="AlphaFoldDB" id="A0ABD2WFJ7"/>
<accession>A0ABD2WFJ7</accession>
<gene>
    <name evidence="1" type="ORF">TKK_013687</name>
</gene>
<reference evidence="1 2" key="1">
    <citation type="journal article" date="2024" name="bioRxiv">
        <title>A reference genome for Trichogramma kaykai: A tiny desert-dwelling parasitoid wasp with competing sex-ratio distorters.</title>
        <authorList>
            <person name="Culotta J."/>
            <person name="Lindsey A.R."/>
        </authorList>
    </citation>
    <scope>NUCLEOTIDE SEQUENCE [LARGE SCALE GENOMIC DNA]</scope>
    <source>
        <strain evidence="1 2">KSX58</strain>
    </source>
</reference>
<evidence type="ECO:0000313" key="1">
    <source>
        <dbReference type="EMBL" id="KAL3391786.1"/>
    </source>
</evidence>
<evidence type="ECO:0008006" key="3">
    <source>
        <dbReference type="Google" id="ProtNLM"/>
    </source>
</evidence>
<protein>
    <recommendedName>
        <fullName evidence="3">C2H2-type domain-containing protein</fullName>
    </recommendedName>
</protein>
<sequence>MELHLNIDDVKVESNNDWLNEENGHDTEFSSDVAENNLQTMYKDIDIEQCIVDEEITIEPESKAIIQTEHCTIEDEITVEPESKPVIDPLMPLLDIGTQICLENETADKNSKTSNANQKNLINFEEIFLENNFYEDELGEIKQKTSSRRKKSLKDKPDEPYKCNLCPKIFDYKRHMENKHGKIEPYHYRCMRKSEVPSRRRSK</sequence>
<dbReference type="Proteomes" id="UP001627154">
    <property type="component" value="Unassembled WGS sequence"/>
</dbReference>